<evidence type="ECO:0000313" key="2">
    <source>
        <dbReference type="Proteomes" id="UP000483820"/>
    </source>
</evidence>
<dbReference type="EMBL" id="WUAV01000006">
    <property type="protein sequence ID" value="KAF1746287.1"/>
    <property type="molecule type" value="Genomic_DNA"/>
</dbReference>
<dbReference type="GeneID" id="78777552"/>
<evidence type="ECO:0000313" key="1">
    <source>
        <dbReference type="EMBL" id="KAF1746287.1"/>
    </source>
</evidence>
<dbReference type="CTD" id="78777552"/>
<dbReference type="RefSeq" id="XP_053578599.1">
    <property type="nucleotide sequence ID" value="XM_053735033.1"/>
</dbReference>
<proteinExistence type="predicted"/>
<reference evidence="1 2" key="1">
    <citation type="submission" date="2019-12" db="EMBL/GenBank/DDBJ databases">
        <title>Chromosome-level assembly of the Caenorhabditis remanei genome.</title>
        <authorList>
            <person name="Teterina A.A."/>
            <person name="Willis J.H."/>
            <person name="Phillips P.C."/>
        </authorList>
    </citation>
    <scope>NUCLEOTIDE SEQUENCE [LARGE SCALE GENOMIC DNA]</scope>
    <source>
        <strain evidence="1 2">PX506</strain>
        <tissue evidence="1">Whole organism</tissue>
    </source>
</reference>
<dbReference type="KEGG" id="crq:GCK72_022740"/>
<comment type="caution">
    <text evidence="1">The sequence shown here is derived from an EMBL/GenBank/DDBJ whole genome shotgun (WGS) entry which is preliminary data.</text>
</comment>
<gene>
    <name evidence="1" type="ORF">GCK72_022740</name>
</gene>
<protein>
    <submittedName>
        <fullName evidence="1">Uncharacterized protein</fullName>
    </submittedName>
</protein>
<dbReference type="Proteomes" id="UP000483820">
    <property type="component" value="Chromosome X"/>
</dbReference>
<sequence>MRWLGLLWKAPGGILQKRLDHNFDRPAAATSTNTRQSDLVRVMATLSLSGLSMKSGSAVAVPSGVLFPKSWGVVEFSCYVSGLGFVVGEDVHRRLFFSCQHS</sequence>
<name>A0A6A5FUL4_CAERE</name>
<dbReference type="AlphaFoldDB" id="A0A6A5FUL4"/>
<organism evidence="1 2">
    <name type="scientific">Caenorhabditis remanei</name>
    <name type="common">Caenorhabditis vulgaris</name>
    <dbReference type="NCBI Taxonomy" id="31234"/>
    <lineage>
        <taxon>Eukaryota</taxon>
        <taxon>Metazoa</taxon>
        <taxon>Ecdysozoa</taxon>
        <taxon>Nematoda</taxon>
        <taxon>Chromadorea</taxon>
        <taxon>Rhabditida</taxon>
        <taxon>Rhabditina</taxon>
        <taxon>Rhabditomorpha</taxon>
        <taxon>Rhabditoidea</taxon>
        <taxon>Rhabditidae</taxon>
        <taxon>Peloderinae</taxon>
        <taxon>Caenorhabditis</taxon>
    </lineage>
</organism>
<accession>A0A6A5FUL4</accession>